<dbReference type="PANTHER" id="PTHR30576">
    <property type="entry name" value="COLANIC BIOSYNTHESIS UDP-GLUCOSE LIPID CARRIER TRANSFERASE"/>
    <property type="match status" value="1"/>
</dbReference>
<evidence type="ECO:0000313" key="4">
    <source>
        <dbReference type="EMBL" id="MBB5112912.1"/>
    </source>
</evidence>
<reference evidence="4 5" key="1">
    <citation type="submission" date="2020-08" db="EMBL/GenBank/DDBJ databases">
        <title>Sequencing the genomes of 1000 actinobacteria strains.</title>
        <authorList>
            <person name="Klenk H.-P."/>
        </authorList>
    </citation>
    <scope>NUCLEOTIDE SEQUENCE [LARGE SCALE GENOMIC DNA]</scope>
    <source>
        <strain evidence="4 5">DSM 43036</strain>
    </source>
</reference>
<name>A0ABR6MEZ1_MICEC</name>
<evidence type="ECO:0000256" key="2">
    <source>
        <dbReference type="SAM" id="Phobius"/>
    </source>
</evidence>
<dbReference type="EMBL" id="JACHJC010000001">
    <property type="protein sequence ID" value="MBB5112912.1"/>
    <property type="molecule type" value="Genomic_DNA"/>
</dbReference>
<dbReference type="Pfam" id="PF02397">
    <property type="entry name" value="Bac_transf"/>
    <property type="match status" value="1"/>
</dbReference>
<accession>A0ABR6MEZ1</accession>
<dbReference type="GeneID" id="300293326"/>
<feature type="domain" description="Bacterial sugar transferase" evidence="3">
    <location>
        <begin position="8"/>
        <end position="179"/>
    </location>
</feature>
<dbReference type="RefSeq" id="WP_311773583.1">
    <property type="nucleotide sequence ID" value="NZ_JACHJC010000001.1"/>
</dbReference>
<evidence type="ECO:0000259" key="3">
    <source>
        <dbReference type="Pfam" id="PF02397"/>
    </source>
</evidence>
<gene>
    <name evidence="4" type="ORF">FHU28_002751</name>
</gene>
<comment type="caution">
    <text evidence="4">The sequence shown here is derived from an EMBL/GenBank/DDBJ whole genome shotgun (WGS) entry which is preliminary data.</text>
</comment>
<evidence type="ECO:0000313" key="5">
    <source>
        <dbReference type="Proteomes" id="UP000618986"/>
    </source>
</evidence>
<evidence type="ECO:0000256" key="1">
    <source>
        <dbReference type="ARBA" id="ARBA00006464"/>
    </source>
</evidence>
<sequence>MVAASRAKRALDIVGAAVLLALFSPVIAVIALAILMTSGGPVLFRQVRPGLHGEPFTLHKFRTMRDPRPGEEPWTTDEIRTTRLGRFLRRTSLDELPELTLVLTGRMSLVGPRPLVMEYLPRYSAHHARRHECRPGITGLTQVSGRRSLTFGQRLDLDVSYLDNWSLWLDVKILFRTALEPFRRGEIVGQTPAEVDDIGLVPPVLERVR</sequence>
<organism evidence="4 5">
    <name type="scientific">Micromonospora echinospora</name>
    <name type="common">Micromonospora purpurea</name>
    <dbReference type="NCBI Taxonomy" id="1877"/>
    <lineage>
        <taxon>Bacteria</taxon>
        <taxon>Bacillati</taxon>
        <taxon>Actinomycetota</taxon>
        <taxon>Actinomycetes</taxon>
        <taxon>Micromonosporales</taxon>
        <taxon>Micromonosporaceae</taxon>
        <taxon>Micromonospora</taxon>
    </lineage>
</organism>
<keyword evidence="2" id="KW-0472">Membrane</keyword>
<keyword evidence="5" id="KW-1185">Reference proteome</keyword>
<comment type="similarity">
    <text evidence="1">Belongs to the bacterial sugar transferase family.</text>
</comment>
<dbReference type="PANTHER" id="PTHR30576:SF8">
    <property type="entry name" value="UNDECAPRENYL-PHOSPHATE GALACTOSE PHOSPHOTRANSFERASE"/>
    <property type="match status" value="1"/>
</dbReference>
<keyword evidence="2" id="KW-0812">Transmembrane</keyword>
<dbReference type="InterPro" id="IPR003362">
    <property type="entry name" value="Bact_transf"/>
</dbReference>
<feature type="transmembrane region" description="Helical" evidence="2">
    <location>
        <begin position="12"/>
        <end position="36"/>
    </location>
</feature>
<proteinExistence type="inferred from homology"/>
<dbReference type="Proteomes" id="UP000618986">
    <property type="component" value="Unassembled WGS sequence"/>
</dbReference>
<protein>
    <submittedName>
        <fullName evidence="4">Lipopolysaccharide/colanic/teichoic acid biosynthesis glycosyltransferase</fullName>
    </submittedName>
</protein>
<keyword evidence="2" id="KW-1133">Transmembrane helix</keyword>